<accession>A0A5C8P5A8</accession>
<comment type="caution">
    <text evidence="2">The sequence shown here is derived from an EMBL/GenBank/DDBJ whole genome shotgun (WGS) entry which is preliminary data.</text>
</comment>
<name>A0A5C8P5A8_9BURK</name>
<sequence length="60" mass="6429">MIAILRIVALLGLGSVGLCALAWLVTRDRVWLGRALLALKISVAVALVFFGVVIVERLQA</sequence>
<dbReference type="Proteomes" id="UP000321548">
    <property type="component" value="Unassembled WGS sequence"/>
</dbReference>
<organism evidence="2 3">
    <name type="scientific">Zeimonas arvi</name>
    <dbReference type="NCBI Taxonomy" id="2498847"/>
    <lineage>
        <taxon>Bacteria</taxon>
        <taxon>Pseudomonadati</taxon>
        <taxon>Pseudomonadota</taxon>
        <taxon>Betaproteobacteria</taxon>
        <taxon>Burkholderiales</taxon>
        <taxon>Burkholderiaceae</taxon>
        <taxon>Zeimonas</taxon>
    </lineage>
</organism>
<feature type="transmembrane region" description="Helical" evidence="1">
    <location>
        <begin position="31"/>
        <end position="55"/>
    </location>
</feature>
<gene>
    <name evidence="2" type="ORF">FHP08_04155</name>
</gene>
<proteinExistence type="predicted"/>
<evidence type="ECO:0000313" key="2">
    <source>
        <dbReference type="EMBL" id="TXL68881.1"/>
    </source>
</evidence>
<protein>
    <submittedName>
        <fullName evidence="2">Uncharacterized protein</fullName>
    </submittedName>
</protein>
<evidence type="ECO:0000256" key="1">
    <source>
        <dbReference type="SAM" id="Phobius"/>
    </source>
</evidence>
<dbReference type="RefSeq" id="WP_147703016.1">
    <property type="nucleotide sequence ID" value="NZ_VDUY01000001.1"/>
</dbReference>
<keyword evidence="1" id="KW-1133">Transmembrane helix</keyword>
<keyword evidence="1" id="KW-0812">Transmembrane</keyword>
<reference evidence="2 3" key="1">
    <citation type="submission" date="2019-06" db="EMBL/GenBank/DDBJ databases">
        <title>Quisquiliibacterium sp. nov., isolated from a maize field.</title>
        <authorList>
            <person name="Lin S.-Y."/>
            <person name="Tsai C.-F."/>
            <person name="Young C.-C."/>
        </authorList>
    </citation>
    <scope>NUCLEOTIDE SEQUENCE [LARGE SCALE GENOMIC DNA]</scope>
    <source>
        <strain evidence="2 3">CC-CFT501</strain>
    </source>
</reference>
<dbReference type="AlphaFoldDB" id="A0A5C8P5A8"/>
<dbReference type="EMBL" id="VDUY01000001">
    <property type="protein sequence ID" value="TXL68881.1"/>
    <property type="molecule type" value="Genomic_DNA"/>
</dbReference>
<feature type="transmembrane region" description="Helical" evidence="1">
    <location>
        <begin position="7"/>
        <end position="25"/>
    </location>
</feature>
<evidence type="ECO:0000313" key="3">
    <source>
        <dbReference type="Proteomes" id="UP000321548"/>
    </source>
</evidence>
<keyword evidence="3" id="KW-1185">Reference proteome</keyword>
<keyword evidence="1" id="KW-0472">Membrane</keyword>